<comment type="caution">
    <text evidence="7">The sequence shown here is derived from an EMBL/GenBank/DDBJ whole genome shotgun (WGS) entry which is preliminary data.</text>
</comment>
<dbReference type="PROSITE" id="PS50983">
    <property type="entry name" value="FE_B12_PBP"/>
    <property type="match status" value="1"/>
</dbReference>
<evidence type="ECO:0000256" key="1">
    <source>
        <dbReference type="ARBA" id="ARBA00004196"/>
    </source>
</evidence>
<dbReference type="SUPFAM" id="SSF53807">
    <property type="entry name" value="Helical backbone' metal receptor"/>
    <property type="match status" value="1"/>
</dbReference>
<dbReference type="PROSITE" id="PS51257">
    <property type="entry name" value="PROKAR_LIPOPROTEIN"/>
    <property type="match status" value="1"/>
</dbReference>
<reference evidence="7 8" key="1">
    <citation type="submission" date="2020-08" db="EMBL/GenBank/DDBJ databases">
        <title>Sequencing the genomes of 1000 actinobacteria strains.</title>
        <authorList>
            <person name="Klenk H.-P."/>
        </authorList>
    </citation>
    <scope>NUCLEOTIDE SEQUENCE [LARGE SCALE GENOMIC DNA]</scope>
    <source>
        <strain evidence="7 8">DSM 44230</strain>
    </source>
</reference>
<keyword evidence="4 5" id="KW-0732">Signal</keyword>
<dbReference type="PANTHER" id="PTHR30532:SF25">
    <property type="entry name" value="IRON(III) DICITRATE-BINDING PERIPLASMIC PROTEIN"/>
    <property type="match status" value="1"/>
</dbReference>
<dbReference type="Proteomes" id="UP000533598">
    <property type="component" value="Unassembled WGS sequence"/>
</dbReference>
<dbReference type="RefSeq" id="WP_221490237.1">
    <property type="nucleotide sequence ID" value="NZ_BAAAUI010000007.1"/>
</dbReference>
<dbReference type="Gene3D" id="3.40.50.1980">
    <property type="entry name" value="Nitrogenase molybdenum iron protein domain"/>
    <property type="match status" value="2"/>
</dbReference>
<comment type="subcellular location">
    <subcellularLocation>
        <location evidence="1">Cell envelope</location>
    </subcellularLocation>
</comment>
<proteinExistence type="inferred from homology"/>
<dbReference type="CDD" id="cd01146">
    <property type="entry name" value="FhuD"/>
    <property type="match status" value="1"/>
</dbReference>
<evidence type="ECO:0000256" key="3">
    <source>
        <dbReference type="ARBA" id="ARBA00022448"/>
    </source>
</evidence>
<dbReference type="AlphaFoldDB" id="A0A7W7CMR6"/>
<evidence type="ECO:0000313" key="7">
    <source>
        <dbReference type="EMBL" id="MBB4682294.1"/>
    </source>
</evidence>
<sequence>MTNGTRRLAAATMGGLLVLLAGCGGAKPTDVPAVAVGGADFGKAGEQSAQFGTTAAPGVFPRVIKHGMGETTLPKRPERVIVLDTGELDNVVSLGLKPVGVAFTEGSPEMPAYLAGKAGTPENVGSTNSLKLEAIKKLAPDLILGSKLRAEAQYKVLSAIAPTVFSLRPGYTWKENFRLNAAALDRSADADKMIKDFETHAIATGNKVEAKQGKRPTVSMVRFMPGKIRLYADKSLIGTVLKDAKLPRPEPQKVDDLAVEVSAENLAKADGDVIFIGTYGDPAKTAQKDVQGSPLWQQLSAVKAGKSHPVNDETWYLGLGVLSAESILGDLERLLG</sequence>
<dbReference type="PANTHER" id="PTHR30532">
    <property type="entry name" value="IRON III DICITRATE-BINDING PERIPLASMIC PROTEIN"/>
    <property type="match status" value="1"/>
</dbReference>
<evidence type="ECO:0000313" key="8">
    <source>
        <dbReference type="Proteomes" id="UP000533598"/>
    </source>
</evidence>
<keyword evidence="8" id="KW-1185">Reference proteome</keyword>
<dbReference type="InterPro" id="IPR002491">
    <property type="entry name" value="ABC_transptr_periplasmic_BD"/>
</dbReference>
<evidence type="ECO:0000256" key="4">
    <source>
        <dbReference type="ARBA" id="ARBA00022729"/>
    </source>
</evidence>
<protein>
    <submittedName>
        <fullName evidence="7">Iron complex transport system substrate-binding protein</fullName>
    </submittedName>
</protein>
<comment type="similarity">
    <text evidence="2">Belongs to the bacterial solute-binding protein 8 family.</text>
</comment>
<evidence type="ECO:0000259" key="6">
    <source>
        <dbReference type="PROSITE" id="PS50983"/>
    </source>
</evidence>
<gene>
    <name evidence="7" type="ORF">HNR67_008412</name>
</gene>
<name>A0A7W7CMR6_9PSEU</name>
<dbReference type="InterPro" id="IPR051313">
    <property type="entry name" value="Bact_iron-sidero_bind"/>
</dbReference>
<feature type="signal peptide" evidence="5">
    <location>
        <begin position="1"/>
        <end position="26"/>
    </location>
</feature>
<dbReference type="GO" id="GO:0030288">
    <property type="term" value="C:outer membrane-bounded periplasmic space"/>
    <property type="evidence" value="ECO:0007669"/>
    <property type="project" value="TreeGrafter"/>
</dbReference>
<dbReference type="Pfam" id="PF01497">
    <property type="entry name" value="Peripla_BP_2"/>
    <property type="match status" value="1"/>
</dbReference>
<feature type="chain" id="PRO_5030943244" evidence="5">
    <location>
        <begin position="27"/>
        <end position="336"/>
    </location>
</feature>
<dbReference type="GO" id="GO:1901678">
    <property type="term" value="P:iron coordination entity transport"/>
    <property type="evidence" value="ECO:0007669"/>
    <property type="project" value="UniProtKB-ARBA"/>
</dbReference>
<feature type="domain" description="Fe/B12 periplasmic-binding" evidence="6">
    <location>
        <begin position="79"/>
        <end position="336"/>
    </location>
</feature>
<evidence type="ECO:0000256" key="2">
    <source>
        <dbReference type="ARBA" id="ARBA00008814"/>
    </source>
</evidence>
<accession>A0A7W7CMR6</accession>
<keyword evidence="3" id="KW-0813">Transport</keyword>
<organism evidence="7 8">
    <name type="scientific">Crossiella cryophila</name>
    <dbReference type="NCBI Taxonomy" id="43355"/>
    <lineage>
        <taxon>Bacteria</taxon>
        <taxon>Bacillati</taxon>
        <taxon>Actinomycetota</taxon>
        <taxon>Actinomycetes</taxon>
        <taxon>Pseudonocardiales</taxon>
        <taxon>Pseudonocardiaceae</taxon>
        <taxon>Crossiella</taxon>
    </lineage>
</organism>
<evidence type="ECO:0000256" key="5">
    <source>
        <dbReference type="SAM" id="SignalP"/>
    </source>
</evidence>
<dbReference type="EMBL" id="JACHMH010000001">
    <property type="protein sequence ID" value="MBB4682294.1"/>
    <property type="molecule type" value="Genomic_DNA"/>
</dbReference>